<dbReference type="InterPro" id="IPR011043">
    <property type="entry name" value="Gal_Oxase/kelch_b-propeller"/>
</dbReference>
<organism evidence="4 5">
    <name type="scientific">Glomus cerebriforme</name>
    <dbReference type="NCBI Taxonomy" id="658196"/>
    <lineage>
        <taxon>Eukaryota</taxon>
        <taxon>Fungi</taxon>
        <taxon>Fungi incertae sedis</taxon>
        <taxon>Mucoromycota</taxon>
        <taxon>Glomeromycotina</taxon>
        <taxon>Glomeromycetes</taxon>
        <taxon>Glomerales</taxon>
        <taxon>Glomeraceae</taxon>
        <taxon>Glomus</taxon>
    </lineage>
</organism>
<dbReference type="InterPro" id="IPR015202">
    <property type="entry name" value="GO-like_E_set"/>
</dbReference>
<dbReference type="Pfam" id="PF09118">
    <property type="entry name" value="GO-like_E_set"/>
    <property type="match status" value="1"/>
</dbReference>
<dbReference type="PANTHER" id="PTHR32208:SF21">
    <property type="entry name" value="LOW QUALITY PROTEIN: ALDEHYDE OXIDASE GLOX-LIKE"/>
    <property type="match status" value="1"/>
</dbReference>
<dbReference type="AlphaFoldDB" id="A0A397SPS2"/>
<name>A0A397SPS2_9GLOM</name>
<dbReference type="InterPro" id="IPR009880">
    <property type="entry name" value="Glyoxal_oxidase_N"/>
</dbReference>
<accession>A0A397SPS2</accession>
<dbReference type="PANTHER" id="PTHR32208">
    <property type="entry name" value="SECRETED PROTEIN-RELATED"/>
    <property type="match status" value="1"/>
</dbReference>
<comment type="caution">
    <text evidence="4">The sequence shown here is derived from an EMBL/GenBank/DDBJ whole genome shotgun (WGS) entry which is preliminary data.</text>
</comment>
<dbReference type="Proteomes" id="UP000265703">
    <property type="component" value="Unassembled WGS sequence"/>
</dbReference>
<evidence type="ECO:0000313" key="4">
    <source>
        <dbReference type="EMBL" id="RIA87692.1"/>
    </source>
</evidence>
<keyword evidence="5" id="KW-1185">Reference proteome</keyword>
<dbReference type="Gene3D" id="2.60.40.10">
    <property type="entry name" value="Immunoglobulins"/>
    <property type="match status" value="1"/>
</dbReference>
<dbReference type="Gene3D" id="2.130.10.80">
    <property type="entry name" value="Galactose oxidase/kelch, beta-propeller"/>
    <property type="match status" value="1"/>
</dbReference>
<dbReference type="OrthoDB" id="2019572at2759"/>
<protein>
    <submittedName>
        <fullName evidence="4">Copper radical oxidase</fullName>
    </submittedName>
</protein>
<evidence type="ECO:0000259" key="3">
    <source>
        <dbReference type="Pfam" id="PF09118"/>
    </source>
</evidence>
<dbReference type="Pfam" id="PF07250">
    <property type="entry name" value="Glyoxal_oxid_N"/>
    <property type="match status" value="1"/>
</dbReference>
<dbReference type="InterPro" id="IPR013783">
    <property type="entry name" value="Ig-like_fold"/>
</dbReference>
<evidence type="ECO:0000256" key="1">
    <source>
        <dbReference type="ARBA" id="ARBA00022729"/>
    </source>
</evidence>
<sequence length="493" mass="53666">MFLAEANALLQPNGQPAISAEYDIDTDTVRPLDVTSDTFCSAGSWLGNGTLVHTGGDSGDPKFAPGQQTLRFFDPQVGDWVERIGLMLSKRWYPTMLPLVNGKVIIMGGSTGGVGLNNAGANNPTYNIWPPSNNDTPDPDVQFPFLTDTLPNNLYVFLHVVPNSQNKNLLFMLSNQQGILYDLDTATTVTTYPKIAVQRTYPQTGSSLMLPLYPENNYKAEVMICGGQALYEITATSEASCGRLDLTNPTPAWEMDNFGGIPRVMPDSVILANGQVVFLNGAQTGYAGFHKGTKANILWVSNNPAYNPVLYDPASKVYATMNPSTIARMYHSVATLTPDGFVFVAGSNPQASVMTNILFPTEYRMEIFRPPYILTNTPRPTILSINGTAINQYRIPVTYGDNLILVVSMPTADTPSFTASIIHLGFVTHSQNMGQRFVGLTVNSASYDSTTANRYILSITLPPNPTIITPGPHYIFVLNNNVPCVRAAEVLLN</sequence>
<dbReference type="EMBL" id="QKYT01000297">
    <property type="protein sequence ID" value="RIA87692.1"/>
    <property type="molecule type" value="Genomic_DNA"/>
</dbReference>
<proteinExistence type="predicted"/>
<evidence type="ECO:0000259" key="2">
    <source>
        <dbReference type="Pfam" id="PF07250"/>
    </source>
</evidence>
<dbReference type="STRING" id="658196.A0A397SPS2"/>
<dbReference type="CDD" id="cd02851">
    <property type="entry name" value="E_set_GO_C"/>
    <property type="match status" value="1"/>
</dbReference>
<evidence type="ECO:0000313" key="5">
    <source>
        <dbReference type="Proteomes" id="UP000265703"/>
    </source>
</evidence>
<keyword evidence="1" id="KW-0732">Signal</keyword>
<reference evidence="4 5" key="1">
    <citation type="submission" date="2018-06" db="EMBL/GenBank/DDBJ databases">
        <title>Comparative genomics reveals the genomic features of Rhizophagus irregularis, R. cerebriforme, R. diaphanum and Gigaspora rosea, and their symbiotic lifestyle signature.</title>
        <authorList>
            <person name="Morin E."/>
            <person name="San Clemente H."/>
            <person name="Chen E.C.H."/>
            <person name="De La Providencia I."/>
            <person name="Hainaut M."/>
            <person name="Kuo A."/>
            <person name="Kohler A."/>
            <person name="Murat C."/>
            <person name="Tang N."/>
            <person name="Roy S."/>
            <person name="Loubradou J."/>
            <person name="Henrissat B."/>
            <person name="Grigoriev I.V."/>
            <person name="Corradi N."/>
            <person name="Roux C."/>
            <person name="Martin F.M."/>
        </authorList>
    </citation>
    <scope>NUCLEOTIDE SEQUENCE [LARGE SCALE GENOMIC DNA]</scope>
    <source>
        <strain evidence="4 5">DAOM 227022</strain>
    </source>
</reference>
<dbReference type="InterPro" id="IPR014756">
    <property type="entry name" value="Ig_E-set"/>
</dbReference>
<feature type="domain" description="Glyoxal oxidase N-terminal" evidence="2">
    <location>
        <begin position="17"/>
        <end position="372"/>
    </location>
</feature>
<gene>
    <name evidence="4" type="ORF">C1645_695813</name>
</gene>
<dbReference type="SUPFAM" id="SSF81296">
    <property type="entry name" value="E set domains"/>
    <property type="match status" value="1"/>
</dbReference>
<dbReference type="InterPro" id="IPR037293">
    <property type="entry name" value="Gal_Oxidase_central_sf"/>
</dbReference>
<feature type="domain" description="Galactose oxidase-like Early set" evidence="3">
    <location>
        <begin position="389"/>
        <end position="485"/>
    </location>
</feature>
<dbReference type="SUPFAM" id="SSF50965">
    <property type="entry name" value="Galactose oxidase, central domain"/>
    <property type="match status" value="1"/>
</dbReference>